<dbReference type="Gene3D" id="3.30.450.20">
    <property type="entry name" value="PAS domain"/>
    <property type="match status" value="1"/>
</dbReference>
<dbReference type="RefSeq" id="WP_338600905.1">
    <property type="nucleotide sequence ID" value="NZ_AP028679.1"/>
</dbReference>
<name>A0AAU9F4B6_9BACT</name>
<organism evidence="2 3">
    <name type="scientific">Desulfoferula mesophila</name>
    <dbReference type="NCBI Taxonomy" id="3058419"/>
    <lineage>
        <taxon>Bacteria</taxon>
        <taxon>Pseudomonadati</taxon>
        <taxon>Thermodesulfobacteriota</taxon>
        <taxon>Desulfarculia</taxon>
        <taxon>Desulfarculales</taxon>
        <taxon>Desulfarculaceae</taxon>
        <taxon>Desulfoferula</taxon>
    </lineage>
</organism>
<dbReference type="Pfam" id="PF08448">
    <property type="entry name" value="PAS_4"/>
    <property type="match status" value="1"/>
</dbReference>
<reference evidence="3" key="1">
    <citation type="journal article" date="2023" name="Arch. Microbiol.">
        <title>Desulfoferula mesophilus gen. nov. sp. nov., a mesophilic sulfate-reducing bacterium isolated from a brackish lake sediment.</title>
        <authorList>
            <person name="Watanabe T."/>
            <person name="Yabe T."/>
            <person name="Tsuji J.M."/>
            <person name="Fukui M."/>
        </authorList>
    </citation>
    <scope>NUCLEOTIDE SEQUENCE [LARGE SCALE GENOMIC DNA]</scope>
    <source>
        <strain evidence="3">12FAK</strain>
    </source>
</reference>
<evidence type="ECO:0000259" key="1">
    <source>
        <dbReference type="Pfam" id="PF08448"/>
    </source>
</evidence>
<dbReference type="KEGG" id="dmp:FAK_29330"/>
<accession>A0AAU9F4B6</accession>
<proteinExistence type="predicted"/>
<dbReference type="AlphaFoldDB" id="A0AAU9F4B6"/>
<dbReference type="InterPro" id="IPR013656">
    <property type="entry name" value="PAS_4"/>
</dbReference>
<protein>
    <recommendedName>
        <fullName evidence="1">PAS fold-4 domain-containing protein</fullName>
    </recommendedName>
</protein>
<dbReference type="Proteomes" id="UP001366166">
    <property type="component" value="Chromosome"/>
</dbReference>
<evidence type="ECO:0000313" key="3">
    <source>
        <dbReference type="Proteomes" id="UP001366166"/>
    </source>
</evidence>
<feature type="domain" description="PAS fold-4" evidence="1">
    <location>
        <begin position="9"/>
        <end position="83"/>
    </location>
</feature>
<dbReference type="EMBL" id="AP028679">
    <property type="protein sequence ID" value="BEQ15867.1"/>
    <property type="molecule type" value="Genomic_DNA"/>
</dbReference>
<evidence type="ECO:0000313" key="2">
    <source>
        <dbReference type="EMBL" id="BEQ15867.1"/>
    </source>
</evidence>
<gene>
    <name evidence="2" type="ORF">FAK_29330</name>
</gene>
<keyword evidence="3" id="KW-1185">Reference proteome</keyword>
<dbReference type="SUPFAM" id="SSF55785">
    <property type="entry name" value="PYP-like sensor domain (PAS domain)"/>
    <property type="match status" value="1"/>
</dbReference>
<sequence>MRLKDLDVFNQMPFLFWVKDKEGKHLFGNKVICDLAGEDVVGKTDRELIWAKDADALQADDRQVLETGKTSFIHEHVRQSVRGDATLNVCKWVGDLDGQRCCFGISFIIQ</sequence>
<dbReference type="InterPro" id="IPR035965">
    <property type="entry name" value="PAS-like_dom_sf"/>
</dbReference>